<feature type="region of interest" description="Disordered" evidence="1">
    <location>
        <begin position="631"/>
        <end position="664"/>
    </location>
</feature>
<dbReference type="EMBL" id="RDQH01000327">
    <property type="protein sequence ID" value="RXI09366.1"/>
    <property type="molecule type" value="Genomic_DNA"/>
</dbReference>
<feature type="region of interest" description="Disordered" evidence="1">
    <location>
        <begin position="455"/>
        <end position="543"/>
    </location>
</feature>
<dbReference type="STRING" id="3750.A0A498KP97"/>
<proteinExistence type="predicted"/>
<feature type="compositionally biased region" description="Polar residues" evidence="1">
    <location>
        <begin position="274"/>
        <end position="291"/>
    </location>
</feature>
<feature type="region of interest" description="Disordered" evidence="1">
    <location>
        <begin position="745"/>
        <end position="822"/>
    </location>
</feature>
<comment type="caution">
    <text evidence="3">The sequence shown here is derived from an EMBL/GenBank/DDBJ whole genome shotgun (WGS) entry which is preliminary data.</text>
</comment>
<protein>
    <recommendedName>
        <fullName evidence="2">SAP domain-containing protein</fullName>
    </recommendedName>
</protein>
<dbReference type="PROSITE" id="PS50800">
    <property type="entry name" value="SAP"/>
    <property type="match status" value="1"/>
</dbReference>
<reference evidence="3 4" key="1">
    <citation type="submission" date="2018-10" db="EMBL/GenBank/DDBJ databases">
        <title>A high-quality apple genome assembly.</title>
        <authorList>
            <person name="Hu J."/>
        </authorList>
    </citation>
    <scope>NUCLEOTIDE SEQUENCE [LARGE SCALE GENOMIC DNA]</scope>
    <source>
        <strain evidence="4">cv. HFTH1</strain>
        <tissue evidence="3">Young leaf</tissue>
    </source>
</reference>
<sequence length="866" mass="96164">MGLSLITYPIRSPSLDTWEGYFRETNNKTYRNNDTDPSAGSLSSNWEKLYSDLALSSVFWVCFFIDADAFSNGGFCVVKLGFSIVHSPFFVGLLILSWQQPVKHSVLSKGFNCVFSRKMSYQYPILGDRPINLLKVTELKEELKKRSLTTKGLKDDLVKRLDEAIRIERENASTQDNGLYGDKVVEPIAVLAKTPRSTGSGGRKRTGKVDLPVQVDVNASATDLDLGGIQEGYVLVDKDAGAIAEEELVVQSTIVETSVRVTETQVSEAAFVGDNSQNTEANKGIGNSQPLFDNEVPKSLVENEDPKPVVENEDPKPIVENEDPKPQVVHEDPEPYCKNEDPRPDLENEDPEPQLENENPKPQLENVDPKAQLEDGDSKPHLEKESLEPTDKDVMVNSSAPNYQVSEVSHLGYEVKYDSISTDSVSINEKIELKDNIIADHVKLELDINPEMVDPSSSTVVPVSGDSHPLDVEEPHQDKASVGEKVDNNDTNADISKKNDSADVGYSEKLNLERSSGDDSMEEDVLDSKQIDSKYNSDDVGEMCEKNDVPIVKEESHVDIVGDDISLDKMDENIEIKNHTAPPAEKRKLNDQAAVGSNEPIKRRRWNSESLKVPELQSPIQKLTVTPKETFQTTSLKRNFSRSNSTMSEEAPKERVVPPSQKAPTNSLRIDHFLRPFTLKAVQELLGKTGSVTDFWMDHIKTHCYVTYSSVEEALETRNAVYNLQWPPNGGRLLAVEFVDPQEVQTRLQASQTPAAPVGGGPVPVAPTTSQLQPSPRQPRQQQQQLQLPPPPSVPPPPPLPTAPPARERLPLPPPPPLLEKLDLPIVTLDDLFRKTKSTPRIYYLPLSEEQVAEKLAAQQGRNTRQ</sequence>
<dbReference type="InterPro" id="IPR032552">
    <property type="entry name" value="RSB_motif"/>
</dbReference>
<feature type="compositionally biased region" description="Basic and acidic residues" evidence="1">
    <location>
        <begin position="526"/>
        <end position="543"/>
    </location>
</feature>
<organism evidence="3 4">
    <name type="scientific">Malus domestica</name>
    <name type="common">Apple</name>
    <name type="synonym">Pyrus malus</name>
    <dbReference type="NCBI Taxonomy" id="3750"/>
    <lineage>
        <taxon>Eukaryota</taxon>
        <taxon>Viridiplantae</taxon>
        <taxon>Streptophyta</taxon>
        <taxon>Embryophyta</taxon>
        <taxon>Tracheophyta</taxon>
        <taxon>Spermatophyta</taxon>
        <taxon>Magnoliopsida</taxon>
        <taxon>eudicotyledons</taxon>
        <taxon>Gunneridae</taxon>
        <taxon>Pentapetalae</taxon>
        <taxon>rosids</taxon>
        <taxon>fabids</taxon>
        <taxon>Rosales</taxon>
        <taxon>Rosaceae</taxon>
        <taxon>Amygdaloideae</taxon>
        <taxon>Maleae</taxon>
        <taxon>Malus</taxon>
    </lineage>
</organism>
<dbReference type="Pfam" id="PF16294">
    <property type="entry name" value="RSB_motif"/>
    <property type="match status" value="1"/>
</dbReference>
<dbReference type="Pfam" id="PF02037">
    <property type="entry name" value="SAP"/>
    <property type="match status" value="1"/>
</dbReference>
<feature type="compositionally biased region" description="Pro residues" evidence="1">
    <location>
        <begin position="788"/>
        <end position="804"/>
    </location>
</feature>
<gene>
    <name evidence="3" type="ORF">DVH24_033983</name>
</gene>
<dbReference type="InterPro" id="IPR035979">
    <property type="entry name" value="RBD_domain_sf"/>
</dbReference>
<feature type="compositionally biased region" description="Low complexity" evidence="1">
    <location>
        <begin position="455"/>
        <end position="467"/>
    </location>
</feature>
<evidence type="ECO:0000256" key="1">
    <source>
        <dbReference type="SAM" id="MobiDB-lite"/>
    </source>
</evidence>
<name>A0A498KP97_MALDO</name>
<dbReference type="CDD" id="cd12432">
    <property type="entry name" value="RRM_ACINU"/>
    <property type="match status" value="1"/>
</dbReference>
<dbReference type="PANTHER" id="PTHR47031">
    <property type="entry name" value="SAP DNA-BINDING DOMAIN-CONTAINING PROTEIN"/>
    <property type="match status" value="1"/>
</dbReference>
<feature type="compositionally biased region" description="Basic and acidic residues" evidence="1">
    <location>
        <begin position="468"/>
        <end position="488"/>
    </location>
</feature>
<feature type="domain" description="SAP" evidence="2">
    <location>
        <begin position="131"/>
        <end position="165"/>
    </location>
</feature>
<dbReference type="Proteomes" id="UP000290289">
    <property type="component" value="Chromosome 1"/>
</dbReference>
<evidence type="ECO:0000259" key="2">
    <source>
        <dbReference type="PROSITE" id="PS50800"/>
    </source>
</evidence>
<evidence type="ECO:0000313" key="3">
    <source>
        <dbReference type="EMBL" id="RXI09366.1"/>
    </source>
</evidence>
<dbReference type="InterPro" id="IPR034257">
    <property type="entry name" value="Acinus_RRM"/>
</dbReference>
<feature type="region of interest" description="Disordered" evidence="1">
    <location>
        <begin position="271"/>
        <end position="401"/>
    </location>
</feature>
<dbReference type="SUPFAM" id="SSF54928">
    <property type="entry name" value="RNA-binding domain, RBD"/>
    <property type="match status" value="1"/>
</dbReference>
<dbReference type="Gene3D" id="1.10.720.30">
    <property type="entry name" value="SAP domain"/>
    <property type="match status" value="1"/>
</dbReference>
<feature type="compositionally biased region" description="Polar residues" evidence="1">
    <location>
        <begin position="631"/>
        <end position="648"/>
    </location>
</feature>
<dbReference type="InterPro" id="IPR003034">
    <property type="entry name" value="SAP_dom"/>
</dbReference>
<dbReference type="SMART" id="SM00513">
    <property type="entry name" value="SAP"/>
    <property type="match status" value="1"/>
</dbReference>
<dbReference type="InterPro" id="IPR036361">
    <property type="entry name" value="SAP_dom_sf"/>
</dbReference>
<dbReference type="PANTHER" id="PTHR47031:SF3">
    <property type="entry name" value="SAP DOMAIN-CONTAINING PROTEIN"/>
    <property type="match status" value="1"/>
</dbReference>
<dbReference type="GO" id="GO:0003676">
    <property type="term" value="F:nucleic acid binding"/>
    <property type="evidence" value="ECO:0007669"/>
    <property type="project" value="InterPro"/>
</dbReference>
<dbReference type="AlphaFoldDB" id="A0A498KP97"/>
<evidence type="ECO:0000313" key="4">
    <source>
        <dbReference type="Proteomes" id="UP000290289"/>
    </source>
</evidence>
<dbReference type="SUPFAM" id="SSF68906">
    <property type="entry name" value="SAP domain"/>
    <property type="match status" value="1"/>
</dbReference>
<feature type="compositionally biased region" description="Low complexity" evidence="1">
    <location>
        <begin position="766"/>
        <end position="787"/>
    </location>
</feature>
<keyword evidence="4" id="KW-1185">Reference proteome</keyword>
<feature type="compositionally biased region" description="Basic and acidic residues" evidence="1">
    <location>
        <begin position="304"/>
        <end position="346"/>
    </location>
</feature>
<accession>A0A498KP97</accession>
<feature type="compositionally biased region" description="Basic and acidic residues" evidence="1">
    <location>
        <begin position="367"/>
        <end position="394"/>
    </location>
</feature>